<evidence type="ECO:0000256" key="1">
    <source>
        <dbReference type="SAM" id="SignalP"/>
    </source>
</evidence>
<dbReference type="OrthoDB" id="2379565at2"/>
<dbReference type="RefSeq" id="WP_096182552.1">
    <property type="nucleotide sequence ID" value="NZ_BDUF01000064.1"/>
</dbReference>
<keyword evidence="4" id="KW-1185">Reference proteome</keyword>
<dbReference type="InterPro" id="IPR032599">
    <property type="entry name" value="YcdB/YcdC_rep_domain"/>
</dbReference>
<feature type="domain" description="YcdB/YcdC repeated" evidence="2">
    <location>
        <begin position="108"/>
        <end position="217"/>
    </location>
</feature>
<accession>A0A292YE02</accession>
<protein>
    <recommendedName>
        <fullName evidence="2">YcdB/YcdC repeated domain-containing protein</fullName>
    </recommendedName>
</protein>
<keyword evidence="1" id="KW-0732">Signal</keyword>
<evidence type="ECO:0000313" key="4">
    <source>
        <dbReference type="Proteomes" id="UP000217785"/>
    </source>
</evidence>
<dbReference type="AlphaFoldDB" id="A0A292YE02"/>
<organism evidence="3 4">
    <name type="scientific">Effusibacillus lacus</name>
    <dbReference type="NCBI Taxonomy" id="1348429"/>
    <lineage>
        <taxon>Bacteria</taxon>
        <taxon>Bacillati</taxon>
        <taxon>Bacillota</taxon>
        <taxon>Bacilli</taxon>
        <taxon>Bacillales</taxon>
        <taxon>Alicyclobacillaceae</taxon>
        <taxon>Effusibacillus</taxon>
    </lineage>
</organism>
<name>A0A292YE02_9BACL</name>
<feature type="chain" id="PRO_5013239904" description="YcdB/YcdC repeated domain-containing protein" evidence="1">
    <location>
        <begin position="28"/>
        <end position="573"/>
    </location>
</feature>
<proteinExistence type="predicted"/>
<dbReference type="EMBL" id="BDUF01000064">
    <property type="protein sequence ID" value="GAX90832.1"/>
    <property type="molecule type" value="Genomic_DNA"/>
</dbReference>
<feature type="domain" description="YcdB/YcdC repeated" evidence="2">
    <location>
        <begin position="351"/>
        <end position="499"/>
    </location>
</feature>
<dbReference type="Proteomes" id="UP000217785">
    <property type="component" value="Unassembled WGS sequence"/>
</dbReference>
<sequence>MKKRKSLSQIFLAVLAASTLAATPAWAEGAVNTARQAAEVEQPAFSKQMEQALERVYKVFPELKQLTLRHKFYSPGGDGRPAAWSIAFDNRPNDPKTEDSLKYTNAFVNLNAETGELMHMNIQNPDWASGESPSEELSKEKAASFVKQVLGDKVKDFRAEDTLFYGKSGVRAADGKQLEWAHATVRYERLVNGIPFKNSGFSVNVDSAGRVVGFDQNERIAWDFSKFPDPKQAISKEEAEQAYVKLLDMKLMYNGHQPIGSKPFVDKAETRPVLMYLPIFEGVLDAQTGNLAEFGMRPAQSNLSKKVAVSPTGETLVVKSKEEAEKLLSDVFGIDMNEMQFDQREETDWPSGKKFHHYSWHSKPVKESDGRSNYDQMRYVHLGIDAETGEVLTMNLQDESMRGKQAKVSQTDAEKTAIQFLERYISPKHKELSLQHVFSTMEDAENIPNWVDKNKLQDQKQSPEYHFSFHALHQGVPVMDRSFSVQVDGVTGKVAGFALQSAAVEDEVKLPDNQNVVSVESAKQEFLRQHPLQLVYIWPDYRGQIAPEPVLVYIPADTAVFEYIDAFSGKTMR</sequence>
<feature type="signal peptide" evidence="1">
    <location>
        <begin position="1"/>
        <end position="27"/>
    </location>
</feature>
<gene>
    <name evidence="3" type="ORF">EFBL_2474</name>
</gene>
<evidence type="ECO:0000259" key="2">
    <source>
        <dbReference type="Pfam" id="PF16244"/>
    </source>
</evidence>
<dbReference type="Pfam" id="PF16244">
    <property type="entry name" value="DUF4901"/>
    <property type="match status" value="2"/>
</dbReference>
<reference evidence="4" key="1">
    <citation type="submission" date="2017-07" db="EMBL/GenBank/DDBJ databases">
        <title>Draft genome sequence of Effusibacillus lacus strain skLN1.</title>
        <authorList>
            <person name="Watanabe M."/>
            <person name="Kojima H."/>
            <person name="Fukui M."/>
        </authorList>
    </citation>
    <scope>NUCLEOTIDE SEQUENCE [LARGE SCALE GENOMIC DNA]</scope>
    <source>
        <strain evidence="4">skLN1</strain>
    </source>
</reference>
<comment type="caution">
    <text evidence="3">The sequence shown here is derived from an EMBL/GenBank/DDBJ whole genome shotgun (WGS) entry which is preliminary data.</text>
</comment>
<evidence type="ECO:0000313" key="3">
    <source>
        <dbReference type="EMBL" id="GAX90832.1"/>
    </source>
</evidence>